<dbReference type="Gene3D" id="3.40.50.300">
    <property type="entry name" value="P-loop containing nucleotide triphosphate hydrolases"/>
    <property type="match status" value="1"/>
</dbReference>
<dbReference type="InterPro" id="IPR027417">
    <property type="entry name" value="P-loop_NTPase"/>
</dbReference>
<keyword evidence="9" id="KW-1185">Reference proteome</keyword>
<dbReference type="HAMAP" id="MF_00379">
    <property type="entry name" value="GTPase_MnmE"/>
    <property type="match status" value="1"/>
</dbReference>
<evidence type="ECO:0000313" key="9">
    <source>
        <dbReference type="Proteomes" id="UP001168972"/>
    </source>
</evidence>
<evidence type="ECO:0000259" key="7">
    <source>
        <dbReference type="PROSITE" id="PS51709"/>
    </source>
</evidence>
<dbReference type="NCBIfam" id="NF003661">
    <property type="entry name" value="PRK05291.1-3"/>
    <property type="match status" value="1"/>
</dbReference>
<comment type="caution">
    <text evidence="8">The sequence shown here is derived from an EMBL/GenBank/DDBJ whole genome shotgun (WGS) entry which is preliminary data.</text>
</comment>
<dbReference type="EMBL" id="JAQQBR010000002">
    <property type="protein sequence ID" value="KAK0181509.1"/>
    <property type="molecule type" value="Genomic_DNA"/>
</dbReference>
<protein>
    <recommendedName>
        <fullName evidence="7">TrmE-type G domain-containing protein</fullName>
    </recommendedName>
</protein>
<evidence type="ECO:0000256" key="4">
    <source>
        <dbReference type="ARBA" id="ARBA00022741"/>
    </source>
</evidence>
<dbReference type="SUPFAM" id="SSF116878">
    <property type="entry name" value="TrmE connector domain"/>
    <property type="match status" value="1"/>
</dbReference>
<dbReference type="InterPro" id="IPR027368">
    <property type="entry name" value="MnmE_dom2"/>
</dbReference>
<keyword evidence="3 6" id="KW-0819">tRNA processing</keyword>
<dbReference type="Gene3D" id="3.30.1360.120">
    <property type="entry name" value="Probable tRNA modification gtpase trme, domain 1"/>
    <property type="match status" value="1"/>
</dbReference>
<dbReference type="Pfam" id="PF01926">
    <property type="entry name" value="MMR_HSR1"/>
    <property type="match status" value="1"/>
</dbReference>
<comment type="subcellular location">
    <subcellularLocation>
        <location evidence="1">Mitochondrion</location>
    </subcellularLocation>
</comment>
<dbReference type="CDD" id="cd14858">
    <property type="entry name" value="TrmE_N"/>
    <property type="match status" value="1"/>
</dbReference>
<gene>
    <name evidence="8" type="ORF">PV327_003787</name>
</gene>
<dbReference type="CDD" id="cd04164">
    <property type="entry name" value="trmE"/>
    <property type="match status" value="1"/>
</dbReference>
<accession>A0AA39L1E0</accession>
<dbReference type="Proteomes" id="UP001168972">
    <property type="component" value="Unassembled WGS sequence"/>
</dbReference>
<dbReference type="InterPro" id="IPR005225">
    <property type="entry name" value="Small_GTP-bd"/>
</dbReference>
<dbReference type="GO" id="GO:0003924">
    <property type="term" value="F:GTPase activity"/>
    <property type="evidence" value="ECO:0007669"/>
    <property type="project" value="InterPro"/>
</dbReference>
<keyword evidence="4 6" id="KW-0547">Nucleotide-binding</keyword>
<keyword evidence="5 6" id="KW-0342">GTP-binding</keyword>
<evidence type="ECO:0000256" key="5">
    <source>
        <dbReference type="ARBA" id="ARBA00023134"/>
    </source>
</evidence>
<dbReference type="PROSITE" id="PS51709">
    <property type="entry name" value="G_TRME"/>
    <property type="match status" value="1"/>
</dbReference>
<dbReference type="FunFam" id="3.30.1360.120:FF:000007">
    <property type="entry name" value="tRNA modification GTPase GTPBP3, mitochondrial"/>
    <property type="match status" value="1"/>
</dbReference>
<feature type="domain" description="TrmE-type G" evidence="7">
    <location>
        <begin position="255"/>
        <end position="431"/>
    </location>
</feature>
<evidence type="ECO:0000256" key="6">
    <source>
        <dbReference type="RuleBase" id="RU003313"/>
    </source>
</evidence>
<dbReference type="GO" id="GO:0005739">
    <property type="term" value="C:mitochondrion"/>
    <property type="evidence" value="ECO:0007669"/>
    <property type="project" value="UniProtKB-SubCell"/>
</dbReference>
<dbReference type="AlphaFoldDB" id="A0AA39L1E0"/>
<reference evidence="8" key="1">
    <citation type="journal article" date="2023" name="bioRxiv">
        <title>Scaffold-level genome assemblies of two parasitoid biocontrol wasps reveal the parthenogenesis mechanism and an associated novel virus.</title>
        <authorList>
            <person name="Inwood S."/>
            <person name="Skelly J."/>
            <person name="Guhlin J."/>
            <person name="Harrop T."/>
            <person name="Goldson S."/>
            <person name="Dearden P."/>
        </authorList>
    </citation>
    <scope>NUCLEOTIDE SEQUENCE</scope>
    <source>
        <strain evidence="8">Lincoln</strain>
        <tissue evidence="8">Whole body</tissue>
    </source>
</reference>
<proteinExistence type="inferred from homology"/>
<evidence type="ECO:0000256" key="1">
    <source>
        <dbReference type="ARBA" id="ARBA00004173"/>
    </source>
</evidence>
<comment type="similarity">
    <text evidence="2 6">Belongs to the TRAFAC class TrmE-Era-EngA-EngB-Septin-like GTPase superfamily. TrmE GTPase family.</text>
</comment>
<evidence type="ECO:0000313" key="8">
    <source>
        <dbReference type="EMBL" id="KAK0181509.1"/>
    </source>
</evidence>
<dbReference type="Pfam" id="PF12631">
    <property type="entry name" value="MnmE_helical"/>
    <property type="match status" value="1"/>
</dbReference>
<dbReference type="GO" id="GO:0002098">
    <property type="term" value="P:tRNA wobble uridine modification"/>
    <property type="evidence" value="ECO:0007669"/>
    <property type="project" value="TreeGrafter"/>
</dbReference>
<dbReference type="InterPro" id="IPR006073">
    <property type="entry name" value="GTP-bd"/>
</dbReference>
<dbReference type="InterPro" id="IPR018948">
    <property type="entry name" value="GTP-bd_TrmE_N"/>
</dbReference>
<name>A0AA39L1E0_MICHY</name>
<dbReference type="PANTHER" id="PTHR42714">
    <property type="entry name" value="TRNA MODIFICATION GTPASE GTPBP3"/>
    <property type="match status" value="1"/>
</dbReference>
<dbReference type="InterPro" id="IPR004520">
    <property type="entry name" value="GTPase_MnmE"/>
</dbReference>
<organism evidence="8 9">
    <name type="scientific">Microctonus hyperodae</name>
    <name type="common">Parasitoid wasp</name>
    <dbReference type="NCBI Taxonomy" id="165561"/>
    <lineage>
        <taxon>Eukaryota</taxon>
        <taxon>Metazoa</taxon>
        <taxon>Ecdysozoa</taxon>
        <taxon>Arthropoda</taxon>
        <taxon>Hexapoda</taxon>
        <taxon>Insecta</taxon>
        <taxon>Pterygota</taxon>
        <taxon>Neoptera</taxon>
        <taxon>Endopterygota</taxon>
        <taxon>Hymenoptera</taxon>
        <taxon>Apocrita</taxon>
        <taxon>Ichneumonoidea</taxon>
        <taxon>Braconidae</taxon>
        <taxon>Euphorinae</taxon>
        <taxon>Microctonus</taxon>
    </lineage>
</organism>
<dbReference type="Gene3D" id="1.20.120.430">
    <property type="entry name" value="tRNA modification GTPase MnmE domain 2"/>
    <property type="match status" value="1"/>
</dbReference>
<reference evidence="8" key="2">
    <citation type="submission" date="2023-03" db="EMBL/GenBank/DDBJ databases">
        <authorList>
            <person name="Inwood S.N."/>
            <person name="Skelly J.G."/>
            <person name="Guhlin J."/>
            <person name="Harrop T.W.R."/>
            <person name="Goldson S.G."/>
            <person name="Dearden P.K."/>
        </authorList>
    </citation>
    <scope>NUCLEOTIDE SEQUENCE</scope>
    <source>
        <strain evidence="8">Lincoln</strain>
        <tissue evidence="8">Whole body</tissue>
    </source>
</reference>
<dbReference type="NCBIfam" id="TIGR00231">
    <property type="entry name" value="small_GTP"/>
    <property type="match status" value="1"/>
</dbReference>
<evidence type="ECO:0000256" key="3">
    <source>
        <dbReference type="ARBA" id="ARBA00022694"/>
    </source>
</evidence>
<dbReference type="GO" id="GO:0005525">
    <property type="term" value="F:GTP binding"/>
    <property type="evidence" value="ECO:0007669"/>
    <property type="project" value="UniProtKB-KW"/>
</dbReference>
<evidence type="ECO:0000256" key="2">
    <source>
        <dbReference type="ARBA" id="ARBA00011043"/>
    </source>
</evidence>
<sequence>MSILRKILCEKSRRKIITTWAACSIDTGGIVSTVRRNTSAASTIYALSSGQGKCGVAVVRISGIKASDALKKMTKIYDLQARKALLRNIFDPVTGEIIDKGLCLWFPAPNSFTGEDSVEFQVHGGSAILNALMSALSKLKFQPALPGEFTKRAFYNGKLDLTEIEGLADLIHAETEQQRRQALLQADGSLSNLYNNWRDDLSKALAHLEAYIDFSEDDNIEDGVLENCKDKIKQLVGNISIHLADGRRGEILRTGIRTVIVGQPNVGKSSLLNYLVQRNAAIVTPIAGTTRDIVELNTNILDYPVILADTAGLTESTDDVVEQEGIRRAKIHAEKADFIILMVDASVYLATGKSFKDYIKYYVNILGIKKLLFDSNGAFTKNSVVLVNKIDLIDNNESVLRDIENSGAVSISCMKENGFTNLLEVLRVKFRDICGNPTRENPTISQARHRVHLTICVDYLKNYLSMSECCEYDMVIATQQIRNAMRELGKITGHVSTEQILDIIFTNFCIGK</sequence>
<dbReference type="InterPro" id="IPR031168">
    <property type="entry name" value="G_TrmE"/>
</dbReference>
<dbReference type="InterPro" id="IPR027266">
    <property type="entry name" value="TrmE/GcvT-like"/>
</dbReference>
<dbReference type="InterPro" id="IPR025867">
    <property type="entry name" value="MnmE_helical"/>
</dbReference>
<dbReference type="SUPFAM" id="SSF52540">
    <property type="entry name" value="P-loop containing nucleoside triphosphate hydrolases"/>
    <property type="match status" value="1"/>
</dbReference>
<dbReference type="GO" id="GO:0030488">
    <property type="term" value="P:tRNA methylation"/>
    <property type="evidence" value="ECO:0007669"/>
    <property type="project" value="TreeGrafter"/>
</dbReference>
<dbReference type="PANTHER" id="PTHR42714:SF2">
    <property type="entry name" value="TRNA MODIFICATION GTPASE GTPBP3, MITOCHONDRIAL"/>
    <property type="match status" value="1"/>
</dbReference>
<dbReference type="NCBIfam" id="TIGR00450">
    <property type="entry name" value="mnmE_trmE_thdF"/>
    <property type="match status" value="1"/>
</dbReference>
<dbReference type="Pfam" id="PF10396">
    <property type="entry name" value="TrmE_N"/>
    <property type="match status" value="1"/>
</dbReference>